<evidence type="ECO:0000256" key="1">
    <source>
        <dbReference type="ARBA" id="ARBA00022614"/>
    </source>
</evidence>
<organism evidence="5 6">
    <name type="scientific">Dyadobacter beijingensis</name>
    <dbReference type="NCBI Taxonomy" id="365489"/>
    <lineage>
        <taxon>Bacteria</taxon>
        <taxon>Pseudomonadati</taxon>
        <taxon>Bacteroidota</taxon>
        <taxon>Cytophagia</taxon>
        <taxon>Cytophagales</taxon>
        <taxon>Spirosomataceae</taxon>
        <taxon>Dyadobacter</taxon>
    </lineage>
</organism>
<dbReference type="Pfam" id="PF23211">
    <property type="entry name" value="LRR_LRWD1"/>
    <property type="match status" value="1"/>
</dbReference>
<dbReference type="InterPro" id="IPR003591">
    <property type="entry name" value="Leu-rich_rpt_typical-subtyp"/>
</dbReference>
<reference evidence="6" key="1">
    <citation type="journal article" date="2019" name="Int. J. Syst. Evol. Microbiol.">
        <title>The Global Catalogue of Microorganisms (GCM) 10K type strain sequencing project: providing services to taxonomists for standard genome sequencing and annotation.</title>
        <authorList>
            <consortium name="The Broad Institute Genomics Platform"/>
            <consortium name="The Broad Institute Genome Sequencing Center for Infectious Disease"/>
            <person name="Wu L."/>
            <person name="Ma J."/>
        </authorList>
    </citation>
    <scope>NUCLEOTIDE SEQUENCE [LARGE SCALE GENOMIC DNA]</scope>
    <source>
        <strain evidence="6">CGMCC 1.6375</strain>
    </source>
</reference>
<dbReference type="PANTHER" id="PTHR48057:SF7">
    <property type="entry name" value="LEUCINE-RICH REPEAT SERINE_THREONINE-PROTEIN KINASE 1"/>
    <property type="match status" value="1"/>
</dbReference>
<evidence type="ECO:0000313" key="5">
    <source>
        <dbReference type="EMBL" id="GGM80980.1"/>
    </source>
</evidence>
<protein>
    <recommendedName>
        <fullName evidence="7">Leucine-rich repeat domain-containing protein</fullName>
    </recommendedName>
</protein>
<name>A0ABQ2HHH1_9BACT</name>
<proteinExistence type="predicted"/>
<dbReference type="PANTHER" id="PTHR48057">
    <property type="entry name" value="LEUCINE-RICH REPEAT SERINE/THREONINE-PROTEIN KINASE 1"/>
    <property type="match status" value="1"/>
</dbReference>
<dbReference type="PROSITE" id="PS51450">
    <property type="entry name" value="LRR"/>
    <property type="match status" value="1"/>
</dbReference>
<evidence type="ECO:0000259" key="4">
    <source>
        <dbReference type="Pfam" id="PF23598"/>
    </source>
</evidence>
<dbReference type="Gene3D" id="3.80.10.10">
    <property type="entry name" value="Ribonuclease Inhibitor"/>
    <property type="match status" value="2"/>
</dbReference>
<feature type="domain" description="Disease resistance R13L4/SHOC-2-like LRR" evidence="4">
    <location>
        <begin position="253"/>
        <end position="369"/>
    </location>
</feature>
<comment type="caution">
    <text evidence="5">The sequence shown here is derived from an EMBL/GenBank/DDBJ whole genome shotgun (WGS) entry which is preliminary data.</text>
</comment>
<dbReference type="SUPFAM" id="SSF52058">
    <property type="entry name" value="L domain-like"/>
    <property type="match status" value="1"/>
</dbReference>
<keyword evidence="1" id="KW-0433">Leucine-rich repeat</keyword>
<feature type="domain" description="Leucine-rich repeat and WD repeat-containing protein 1 LRR" evidence="3">
    <location>
        <begin position="385"/>
        <end position="470"/>
    </location>
</feature>
<dbReference type="InterPro" id="IPR055414">
    <property type="entry name" value="LRR_R13L4/SHOC2-like"/>
</dbReference>
<dbReference type="InterPro" id="IPR032675">
    <property type="entry name" value="LRR_dom_sf"/>
</dbReference>
<dbReference type="InterPro" id="IPR052595">
    <property type="entry name" value="LRRC69/RLP"/>
</dbReference>
<evidence type="ECO:0000313" key="6">
    <source>
        <dbReference type="Proteomes" id="UP000632339"/>
    </source>
</evidence>
<evidence type="ECO:0000259" key="3">
    <source>
        <dbReference type="Pfam" id="PF23211"/>
    </source>
</evidence>
<dbReference type="InterPro" id="IPR001611">
    <property type="entry name" value="Leu-rich_rpt"/>
</dbReference>
<sequence>MLPVMKIFFTVLLLVAGLGLAAQPVVLSRKEVNAKGIGLKLEQDYKNPEDSQLETPYSIQKAFQEMYAQMLETDKLQDVTIWNTLLLNAEGKIDYLTFEILSQRFKLVNGKQQREPDNADSLAAIIKAKITPYLTGIKSRRTAGKKATLTAFVGFYPSAPKEQNAKKDSVVHGMEEALAVKDTLKVKTLALGRSMLTSVPQVIYRFPNLEELLLTDNDIENLDLDMSRLPKLRNLDVTRNILTEKSIRISRNRSLRLINLQMNMLTDIPAAARNCKKLESLWLGNNRLAGLNNASFKKLKSVKDLNFYKAGLAALPTGIRKMRRLEVLDLYYNKLGTLPRSITRLKRLTHLAVSYNELTALPARIDKMKRVTTIYAHHNHLSKLPARITRMKDLRVVDLGFNWLTTFPAELAAFTNLQELDLSANNFPDFPMQLLQIRKLDKLHLRGNPFLGADAEQKYSEQLSQLKKKNIEVFY</sequence>
<gene>
    <name evidence="5" type="ORF">GCM10010967_10970</name>
</gene>
<dbReference type="EMBL" id="BMLI01000001">
    <property type="protein sequence ID" value="GGM80980.1"/>
    <property type="molecule type" value="Genomic_DNA"/>
</dbReference>
<dbReference type="Pfam" id="PF23598">
    <property type="entry name" value="LRR_14"/>
    <property type="match status" value="1"/>
</dbReference>
<dbReference type="Proteomes" id="UP000632339">
    <property type="component" value="Unassembled WGS sequence"/>
</dbReference>
<dbReference type="SMART" id="SM00369">
    <property type="entry name" value="LRR_TYP"/>
    <property type="match status" value="7"/>
</dbReference>
<dbReference type="InterPro" id="IPR056363">
    <property type="entry name" value="LRR_LRWD1_dom"/>
</dbReference>
<keyword evidence="2" id="KW-0677">Repeat</keyword>
<evidence type="ECO:0000256" key="2">
    <source>
        <dbReference type="ARBA" id="ARBA00022737"/>
    </source>
</evidence>
<accession>A0ABQ2HHH1</accession>
<evidence type="ECO:0008006" key="7">
    <source>
        <dbReference type="Google" id="ProtNLM"/>
    </source>
</evidence>
<keyword evidence="6" id="KW-1185">Reference proteome</keyword>